<dbReference type="CDD" id="cd22931">
    <property type="entry name" value="HFD_TAF6"/>
    <property type="match status" value="1"/>
</dbReference>
<evidence type="ECO:0000256" key="6">
    <source>
        <dbReference type="ARBA" id="ARBA00076308"/>
    </source>
</evidence>
<dbReference type="InterPro" id="IPR037796">
    <property type="entry name" value="TAF6"/>
</dbReference>
<dbReference type="GO" id="GO:0016251">
    <property type="term" value="F:RNA polymerase II general transcription initiation factor activity"/>
    <property type="evidence" value="ECO:0007669"/>
    <property type="project" value="InterPro"/>
</dbReference>
<dbReference type="STRING" id="402676.B6K6E4"/>
<evidence type="ECO:0000259" key="8">
    <source>
        <dbReference type="SMART" id="SM00803"/>
    </source>
</evidence>
<dbReference type="FunFam" id="1.25.40.770:FF:000001">
    <property type="entry name" value="Transcription initiation factor TFIID subunit 6"/>
    <property type="match status" value="1"/>
</dbReference>
<dbReference type="Pfam" id="PF02969">
    <property type="entry name" value="TAF"/>
    <property type="match status" value="1"/>
</dbReference>
<dbReference type="Gene3D" id="1.10.20.10">
    <property type="entry name" value="Histone, subunit A"/>
    <property type="match status" value="1"/>
</dbReference>
<dbReference type="JaponicusDB" id="SJAG_04274">
    <property type="gene designation" value="taf6"/>
</dbReference>
<dbReference type="GO" id="GO:0003682">
    <property type="term" value="F:chromatin binding"/>
    <property type="evidence" value="ECO:0007669"/>
    <property type="project" value="EnsemblFungi"/>
</dbReference>
<dbReference type="EMBL" id="KE651167">
    <property type="protein sequence ID" value="EEB09098.1"/>
    <property type="molecule type" value="Genomic_DNA"/>
</dbReference>
<evidence type="ECO:0000313" key="9">
    <source>
        <dbReference type="EMBL" id="EEB09098.1"/>
    </source>
</evidence>
<dbReference type="GO" id="GO:0003713">
    <property type="term" value="F:transcription coactivator activity"/>
    <property type="evidence" value="ECO:0000318"/>
    <property type="project" value="GO_Central"/>
</dbReference>
<evidence type="ECO:0000256" key="5">
    <source>
        <dbReference type="ARBA" id="ARBA00023242"/>
    </source>
</evidence>
<dbReference type="SMART" id="SM00803">
    <property type="entry name" value="TAF"/>
    <property type="match status" value="1"/>
</dbReference>
<dbReference type="PANTHER" id="PTHR10221:SF9">
    <property type="entry name" value="TRANSCRIPTION INITIATION FACTOR TFIID SUBUNIT 6"/>
    <property type="match status" value="1"/>
</dbReference>
<dbReference type="InterPro" id="IPR016024">
    <property type="entry name" value="ARM-type_fold"/>
</dbReference>
<sequence length="458" mass="50908">MSLTIWNTDSIKDLAEMLGIGNLGDDVAKAIAMDLEYRIHQIIQEAIKFMRHSKRRVLTNSDISAALRTLNVEPLYGFNSNEPVVFNEAPLGPGQSSLYYLDDEEIDFEKVINAPLPKIPRDITYTAHWLAIEGVQPTIPQNPTTADHSGAGGDWSAKAGAAGVKSAGGKSTSDVFPSADNVEVKPLVRHVLSKELQLYFERIANALLSDSNAELRNAALSSLRTDPGLHQLLPYFIIFLSDSVTQNLSNHNVLKTLMQMAWSLLDNPNLFVEPYIHQLIPPILTCMVAKYLGPGGLDTEHYELRDFAAYLLGIICDRFGDVYYTLKPRVTRTLLKAFLDNTKPFTTHYGAIIGLKTMGKEAIRVLIVPNIKVYELLVIKALEKGTPQEKQEANRCINALNDALHMLKDDHPVGNAESEQLPPNTRGLLEKTYGILLTEKLMEENDALLIKTLLDEVH</sequence>
<evidence type="ECO:0000256" key="1">
    <source>
        <dbReference type="ARBA" id="ARBA00004123"/>
    </source>
</evidence>
<comment type="similarity">
    <text evidence="2">Belongs to the TAF6 family.</text>
</comment>
<feature type="domain" description="TATA box binding protein associated factor (TAF) histone-like fold" evidence="8">
    <location>
        <begin position="5"/>
        <end position="68"/>
    </location>
</feature>
<dbReference type="GO" id="GO:0051123">
    <property type="term" value="P:RNA polymerase II preinitiation complex assembly"/>
    <property type="evidence" value="ECO:0000318"/>
    <property type="project" value="GO_Central"/>
</dbReference>
<dbReference type="CDD" id="cd08050">
    <property type="entry name" value="TAF6C"/>
    <property type="match status" value="1"/>
</dbReference>
<evidence type="ECO:0000313" key="10">
    <source>
        <dbReference type="JaponicusDB" id="SJAG_04274"/>
    </source>
</evidence>
<dbReference type="InterPro" id="IPR009072">
    <property type="entry name" value="Histone-fold"/>
</dbReference>
<dbReference type="GO" id="GO:0045944">
    <property type="term" value="P:positive regulation of transcription by RNA polymerase II"/>
    <property type="evidence" value="ECO:0007669"/>
    <property type="project" value="EnsemblFungi"/>
</dbReference>
<name>B6K6E4_SCHJY</name>
<dbReference type="VEuPathDB" id="FungiDB:SJAG_04274"/>
<dbReference type="PANTHER" id="PTHR10221">
    <property type="entry name" value="TRANSCRIPTION INITIATION FACTOR TFIID SUBUNIT 6"/>
    <property type="match status" value="1"/>
</dbReference>
<dbReference type="SUPFAM" id="SSF48371">
    <property type="entry name" value="ARM repeat"/>
    <property type="match status" value="1"/>
</dbReference>
<comment type="subcellular location">
    <subcellularLocation>
        <location evidence="1">Nucleus</location>
    </subcellularLocation>
</comment>
<protein>
    <recommendedName>
        <fullName evidence="6">TBP-associated factor 6</fullName>
    </recommendedName>
    <alternativeName>
        <fullName evidence="7">Transcription initiation factor TFIID subunit 6</fullName>
    </alternativeName>
</protein>
<dbReference type="GeneID" id="7052536"/>
<evidence type="ECO:0000256" key="3">
    <source>
        <dbReference type="ARBA" id="ARBA00023015"/>
    </source>
</evidence>
<dbReference type="InterPro" id="IPR004823">
    <property type="entry name" value="TAF_TATA-bd_Histone-like_dom"/>
</dbReference>
<keyword evidence="11" id="KW-1185">Reference proteome</keyword>
<dbReference type="Gene3D" id="1.25.40.770">
    <property type="entry name" value="TAF6, C-terminal HEAT repeat domain"/>
    <property type="match status" value="1"/>
</dbReference>
<gene>
    <name evidence="10" type="primary">taf6</name>
    <name evidence="9" type="ORF">SJAG_04274</name>
</gene>
<dbReference type="HOGENOM" id="CLU_021711_3_0_1"/>
<evidence type="ECO:0000313" key="11">
    <source>
        <dbReference type="Proteomes" id="UP000001744"/>
    </source>
</evidence>
<dbReference type="GO" id="GO:0061629">
    <property type="term" value="F:RNA polymerase II-specific DNA-binding transcription factor binding"/>
    <property type="evidence" value="ECO:0007669"/>
    <property type="project" value="EnsemblFungi"/>
</dbReference>
<dbReference type="GO" id="GO:0000124">
    <property type="term" value="C:SAGA complex"/>
    <property type="evidence" value="ECO:0007669"/>
    <property type="project" value="EnsemblFungi"/>
</dbReference>
<organism evidence="9 11">
    <name type="scientific">Schizosaccharomyces japonicus (strain yFS275 / FY16936)</name>
    <name type="common">Fission yeast</name>
    <dbReference type="NCBI Taxonomy" id="402676"/>
    <lineage>
        <taxon>Eukaryota</taxon>
        <taxon>Fungi</taxon>
        <taxon>Dikarya</taxon>
        <taxon>Ascomycota</taxon>
        <taxon>Taphrinomycotina</taxon>
        <taxon>Schizosaccharomycetes</taxon>
        <taxon>Schizosaccharomycetales</taxon>
        <taxon>Schizosaccharomycetaceae</taxon>
        <taxon>Schizosaccharomyces</taxon>
    </lineage>
</organism>
<dbReference type="eggNOG" id="KOG2549">
    <property type="taxonomic scope" value="Eukaryota"/>
</dbReference>
<dbReference type="Pfam" id="PF07571">
    <property type="entry name" value="TAF6_C"/>
    <property type="match status" value="1"/>
</dbReference>
<dbReference type="RefSeq" id="XP_002175391.1">
    <property type="nucleotide sequence ID" value="XM_002175355.2"/>
</dbReference>
<evidence type="ECO:0000256" key="4">
    <source>
        <dbReference type="ARBA" id="ARBA00023163"/>
    </source>
</evidence>
<proteinExistence type="inferred from homology"/>
<keyword evidence="3" id="KW-0805">Transcription regulation</keyword>
<dbReference type="SUPFAM" id="SSF47113">
    <property type="entry name" value="Histone-fold"/>
    <property type="match status" value="1"/>
</dbReference>
<dbReference type="OrthoDB" id="361039at2759"/>
<reference evidence="9 11" key="1">
    <citation type="journal article" date="2011" name="Science">
        <title>Comparative functional genomics of the fission yeasts.</title>
        <authorList>
            <person name="Rhind N."/>
            <person name="Chen Z."/>
            <person name="Yassour M."/>
            <person name="Thompson D.A."/>
            <person name="Haas B.J."/>
            <person name="Habib N."/>
            <person name="Wapinski I."/>
            <person name="Roy S."/>
            <person name="Lin M.F."/>
            <person name="Heiman D.I."/>
            <person name="Young S.K."/>
            <person name="Furuya K."/>
            <person name="Guo Y."/>
            <person name="Pidoux A."/>
            <person name="Chen H.M."/>
            <person name="Robbertse B."/>
            <person name="Goldberg J.M."/>
            <person name="Aoki K."/>
            <person name="Bayne E.H."/>
            <person name="Berlin A.M."/>
            <person name="Desjardins C.A."/>
            <person name="Dobbs E."/>
            <person name="Dukaj L."/>
            <person name="Fan L."/>
            <person name="FitzGerald M.G."/>
            <person name="French C."/>
            <person name="Gujja S."/>
            <person name="Hansen K."/>
            <person name="Keifenheim D."/>
            <person name="Levin J.Z."/>
            <person name="Mosher R.A."/>
            <person name="Mueller C.A."/>
            <person name="Pfiffner J."/>
            <person name="Priest M."/>
            <person name="Russ C."/>
            <person name="Smialowska A."/>
            <person name="Swoboda P."/>
            <person name="Sykes S.M."/>
            <person name="Vaughn M."/>
            <person name="Vengrova S."/>
            <person name="Yoder R."/>
            <person name="Zeng Q."/>
            <person name="Allshire R."/>
            <person name="Baulcombe D."/>
            <person name="Birren B.W."/>
            <person name="Brown W."/>
            <person name="Ekwall K."/>
            <person name="Kellis M."/>
            <person name="Leatherwood J."/>
            <person name="Levin H."/>
            <person name="Margalit H."/>
            <person name="Martienssen R."/>
            <person name="Nieduszynski C.A."/>
            <person name="Spatafora J.W."/>
            <person name="Friedman N."/>
            <person name="Dalgaard J.Z."/>
            <person name="Baumann P."/>
            <person name="Niki H."/>
            <person name="Regev A."/>
            <person name="Nusbaum C."/>
        </authorList>
    </citation>
    <scope>NUCLEOTIDE SEQUENCE [LARGE SCALE GENOMIC DNA]</scope>
    <source>
        <strain evidence="11">yFS275 / FY16936</strain>
    </source>
</reference>
<keyword evidence="5" id="KW-0539">Nucleus</keyword>
<dbReference type="GO" id="GO:0006325">
    <property type="term" value="P:chromatin organization"/>
    <property type="evidence" value="ECO:0007669"/>
    <property type="project" value="EnsemblFungi"/>
</dbReference>
<dbReference type="FunFam" id="1.10.20.10:FF:000033">
    <property type="entry name" value="Transcription initiation factor TFIID complex subunit"/>
    <property type="match status" value="1"/>
</dbReference>
<evidence type="ECO:0000256" key="7">
    <source>
        <dbReference type="ARBA" id="ARBA00093655"/>
    </source>
</evidence>
<dbReference type="AlphaFoldDB" id="B6K6E4"/>
<dbReference type="GO" id="GO:0046695">
    <property type="term" value="C:SLIK (SAGA-like) complex"/>
    <property type="evidence" value="ECO:0007669"/>
    <property type="project" value="EnsemblFungi"/>
</dbReference>
<keyword evidence="4" id="KW-0804">Transcription</keyword>
<dbReference type="Proteomes" id="UP000001744">
    <property type="component" value="Unassembled WGS sequence"/>
</dbReference>
<dbReference type="InterPro" id="IPR046344">
    <property type="entry name" value="TAF6_C_sf"/>
</dbReference>
<dbReference type="InterPro" id="IPR011442">
    <property type="entry name" value="TAF6_C"/>
</dbReference>
<dbReference type="GO" id="GO:0046982">
    <property type="term" value="F:protein heterodimerization activity"/>
    <property type="evidence" value="ECO:0007669"/>
    <property type="project" value="InterPro"/>
</dbReference>
<dbReference type="GO" id="GO:0005669">
    <property type="term" value="C:transcription factor TFIID complex"/>
    <property type="evidence" value="ECO:0000318"/>
    <property type="project" value="GO_Central"/>
</dbReference>
<dbReference type="GO" id="GO:0042802">
    <property type="term" value="F:identical protein binding"/>
    <property type="evidence" value="ECO:0007669"/>
    <property type="project" value="EnsemblFungi"/>
</dbReference>
<dbReference type="OMA" id="YFVQFIA"/>
<accession>B6K6E4</accession>
<evidence type="ECO:0000256" key="2">
    <source>
        <dbReference type="ARBA" id="ARBA00007688"/>
    </source>
</evidence>
<dbReference type="GO" id="GO:0005829">
    <property type="term" value="C:cytosol"/>
    <property type="evidence" value="ECO:0007669"/>
    <property type="project" value="EnsemblFungi"/>
</dbReference>
<dbReference type="GO" id="GO:2000144">
    <property type="term" value="P:positive regulation of DNA-templated transcription initiation"/>
    <property type="evidence" value="ECO:0007669"/>
    <property type="project" value="EnsemblFungi"/>
</dbReference>